<proteinExistence type="inferred from homology"/>
<dbReference type="AlphaFoldDB" id="A0A6J6JGC9"/>
<accession>A0A6J6JGC9</accession>
<feature type="domain" description="Transketolase N-terminal" evidence="4">
    <location>
        <begin position="135"/>
        <end position="252"/>
    </location>
</feature>
<evidence type="ECO:0000256" key="2">
    <source>
        <dbReference type="ARBA" id="ARBA00007131"/>
    </source>
</evidence>
<dbReference type="SUPFAM" id="SSF52518">
    <property type="entry name" value="Thiamin diphosphate-binding fold (THDP-binding)"/>
    <property type="match status" value="1"/>
</dbReference>
<dbReference type="Gene3D" id="3.40.50.970">
    <property type="match status" value="1"/>
</dbReference>
<gene>
    <name evidence="5" type="ORF">UFOPK1684_01067</name>
    <name evidence="6" type="ORF">UFOPK2158_00190</name>
</gene>
<name>A0A6J6JGC9_9ZZZZ</name>
<dbReference type="EMBL" id="CAEZVY010000011">
    <property type="protein sequence ID" value="CAB4636110.1"/>
    <property type="molecule type" value="Genomic_DNA"/>
</dbReference>
<organism evidence="6">
    <name type="scientific">freshwater metagenome</name>
    <dbReference type="NCBI Taxonomy" id="449393"/>
    <lineage>
        <taxon>unclassified sequences</taxon>
        <taxon>metagenomes</taxon>
        <taxon>ecological metagenomes</taxon>
    </lineage>
</organism>
<evidence type="ECO:0000313" key="6">
    <source>
        <dbReference type="EMBL" id="CAB4636110.1"/>
    </source>
</evidence>
<dbReference type="InterPro" id="IPR005474">
    <property type="entry name" value="Transketolase_N"/>
</dbReference>
<evidence type="ECO:0000259" key="4">
    <source>
        <dbReference type="Pfam" id="PF00456"/>
    </source>
</evidence>
<reference evidence="6" key="1">
    <citation type="submission" date="2020-05" db="EMBL/GenBank/DDBJ databases">
        <authorList>
            <person name="Chiriac C."/>
            <person name="Salcher M."/>
            <person name="Ghai R."/>
            <person name="Kavagutti S V."/>
        </authorList>
    </citation>
    <scope>NUCLEOTIDE SEQUENCE</scope>
</reference>
<dbReference type="EMBL" id="CAEZTM010000052">
    <property type="protein sequence ID" value="CAB4576347.1"/>
    <property type="molecule type" value="Genomic_DNA"/>
</dbReference>
<evidence type="ECO:0000256" key="1">
    <source>
        <dbReference type="ARBA" id="ARBA00001964"/>
    </source>
</evidence>
<evidence type="ECO:0000256" key="3">
    <source>
        <dbReference type="ARBA" id="ARBA00023052"/>
    </source>
</evidence>
<dbReference type="InterPro" id="IPR029061">
    <property type="entry name" value="THDP-binding"/>
</dbReference>
<sequence>MATTNLGPAETTAVAAVAGKIRCFAAQWALRANGGYLAQACGTAEVLALLHTQVLDLGPSLRPMVPPRFESTPKPGNPGIRGEDWLGGGPDLLIISPAHYATAHYATLAATGRLDPAALAEHSTDGGVLEMIGAEHSPGMVVTSGSLAIALGVGLGRAIARKRTGTPGNIWVLISDGELQEGATWESLQLAVAEGLDNLRIVLDRNNMQVDGKMPEVMEIGDVSAKLRAFGLDVYEHDAHDIPSLYSTLLEMNQCAGPSILVSYSEPWRGFSFLPPRWETNKLHFVRLTPEESTLLESEVAELWHQVS</sequence>
<comment type="cofactor">
    <cofactor evidence="1">
        <name>thiamine diphosphate</name>
        <dbReference type="ChEBI" id="CHEBI:58937"/>
    </cofactor>
</comment>
<dbReference type="PANTHER" id="PTHR47514">
    <property type="entry name" value="TRANSKETOLASE N-TERMINAL SECTION-RELATED"/>
    <property type="match status" value="1"/>
</dbReference>
<protein>
    <submittedName>
        <fullName evidence="6">Unannotated protein</fullName>
    </submittedName>
</protein>
<keyword evidence="3" id="KW-0786">Thiamine pyrophosphate</keyword>
<evidence type="ECO:0000313" key="5">
    <source>
        <dbReference type="EMBL" id="CAB4576347.1"/>
    </source>
</evidence>
<dbReference type="PANTHER" id="PTHR47514:SF1">
    <property type="entry name" value="TRANSKETOLASE N-TERMINAL SECTION-RELATED"/>
    <property type="match status" value="1"/>
</dbReference>
<comment type="similarity">
    <text evidence="2">Belongs to the transketolase family.</text>
</comment>
<dbReference type="Pfam" id="PF00456">
    <property type="entry name" value="Transketolase_N"/>
    <property type="match status" value="1"/>
</dbReference>